<gene>
    <name evidence="1" type="ORF">HYR64_09045</name>
</gene>
<organism evidence="1 2">
    <name type="scientific">Fimbriimonas ginsengisoli</name>
    <dbReference type="NCBI Taxonomy" id="1005039"/>
    <lineage>
        <taxon>Bacteria</taxon>
        <taxon>Bacillati</taxon>
        <taxon>Armatimonadota</taxon>
        <taxon>Fimbriimonadia</taxon>
        <taxon>Fimbriimonadales</taxon>
        <taxon>Fimbriimonadaceae</taxon>
        <taxon>Fimbriimonas</taxon>
    </lineage>
</organism>
<evidence type="ECO:0000313" key="2">
    <source>
        <dbReference type="Proteomes" id="UP000727962"/>
    </source>
</evidence>
<dbReference type="AlphaFoldDB" id="A0A931LX17"/>
<sequence length="71" mass="8081">MHRINPEGLPRHELIHALRSRRSVFKARRIRQCLLCRAGKVNEAGLCEVCYASLDDEELRLAGRWLSGVGP</sequence>
<reference evidence="1" key="1">
    <citation type="submission" date="2020-07" db="EMBL/GenBank/DDBJ databases">
        <title>Huge and variable diversity of episymbiotic CPR bacteria and DPANN archaea in groundwater ecosystems.</title>
        <authorList>
            <person name="He C.Y."/>
            <person name="Keren R."/>
            <person name="Whittaker M."/>
            <person name="Farag I.F."/>
            <person name="Doudna J."/>
            <person name="Cate J.H.D."/>
            <person name="Banfield J.F."/>
        </authorList>
    </citation>
    <scope>NUCLEOTIDE SEQUENCE</scope>
    <source>
        <strain evidence="1">NC_groundwater_17_Pr7_B-0.1um_64_12</strain>
    </source>
</reference>
<accession>A0A931LX17</accession>
<proteinExistence type="predicted"/>
<evidence type="ECO:0000313" key="1">
    <source>
        <dbReference type="EMBL" id="MBI1757237.1"/>
    </source>
</evidence>
<dbReference type="EMBL" id="JACOSL010000056">
    <property type="protein sequence ID" value="MBI1757237.1"/>
    <property type="molecule type" value="Genomic_DNA"/>
</dbReference>
<protein>
    <recommendedName>
        <fullName evidence="3">Double zinc ribbon domain-containing protein</fullName>
    </recommendedName>
</protein>
<comment type="caution">
    <text evidence="1">The sequence shown here is derived from an EMBL/GenBank/DDBJ whole genome shotgun (WGS) entry which is preliminary data.</text>
</comment>
<dbReference type="Proteomes" id="UP000727962">
    <property type="component" value="Unassembled WGS sequence"/>
</dbReference>
<name>A0A931LX17_FIMGI</name>
<evidence type="ECO:0008006" key="3">
    <source>
        <dbReference type="Google" id="ProtNLM"/>
    </source>
</evidence>